<accession>A0A3M7SX90</accession>
<dbReference type="Proteomes" id="UP000276133">
    <property type="component" value="Unassembled WGS sequence"/>
</dbReference>
<keyword evidence="3" id="KW-1185">Reference proteome</keyword>
<evidence type="ECO:0000313" key="3">
    <source>
        <dbReference type="Proteomes" id="UP000276133"/>
    </source>
</evidence>
<proteinExistence type="predicted"/>
<keyword evidence="1" id="KW-1133">Transmembrane helix</keyword>
<name>A0A3M7SX90_BRAPC</name>
<sequence length="75" mass="8944">MIVLIELHLNPMIFFSYFVFTGFVKFSTKEQNKMIKISSLTFNKLLHFHCYCIRFIILVQVLHCLDIIQLSYPIT</sequence>
<evidence type="ECO:0000313" key="2">
    <source>
        <dbReference type="EMBL" id="RNA40305.1"/>
    </source>
</evidence>
<dbReference type="AlphaFoldDB" id="A0A3M7SX90"/>
<reference evidence="2 3" key="1">
    <citation type="journal article" date="2018" name="Sci. Rep.">
        <title>Genomic signatures of local adaptation to the degree of environmental predictability in rotifers.</title>
        <authorList>
            <person name="Franch-Gras L."/>
            <person name="Hahn C."/>
            <person name="Garcia-Roger E.M."/>
            <person name="Carmona M.J."/>
            <person name="Serra M."/>
            <person name="Gomez A."/>
        </authorList>
    </citation>
    <scope>NUCLEOTIDE SEQUENCE [LARGE SCALE GENOMIC DNA]</scope>
    <source>
        <strain evidence="2">HYR1</strain>
    </source>
</reference>
<gene>
    <name evidence="2" type="ORF">BpHYR1_017914</name>
</gene>
<comment type="caution">
    <text evidence="2">The sequence shown here is derived from an EMBL/GenBank/DDBJ whole genome shotgun (WGS) entry which is preliminary data.</text>
</comment>
<evidence type="ECO:0000256" key="1">
    <source>
        <dbReference type="SAM" id="Phobius"/>
    </source>
</evidence>
<protein>
    <submittedName>
        <fullName evidence="2">Uncharacterized protein</fullName>
    </submittedName>
</protein>
<keyword evidence="1" id="KW-0812">Transmembrane</keyword>
<organism evidence="2 3">
    <name type="scientific">Brachionus plicatilis</name>
    <name type="common">Marine rotifer</name>
    <name type="synonym">Brachionus muelleri</name>
    <dbReference type="NCBI Taxonomy" id="10195"/>
    <lineage>
        <taxon>Eukaryota</taxon>
        <taxon>Metazoa</taxon>
        <taxon>Spiralia</taxon>
        <taxon>Gnathifera</taxon>
        <taxon>Rotifera</taxon>
        <taxon>Eurotatoria</taxon>
        <taxon>Monogononta</taxon>
        <taxon>Pseudotrocha</taxon>
        <taxon>Ploima</taxon>
        <taxon>Brachionidae</taxon>
        <taxon>Brachionus</taxon>
    </lineage>
</organism>
<dbReference type="EMBL" id="REGN01000654">
    <property type="protein sequence ID" value="RNA40305.1"/>
    <property type="molecule type" value="Genomic_DNA"/>
</dbReference>
<feature type="transmembrane region" description="Helical" evidence="1">
    <location>
        <begin position="12"/>
        <end position="28"/>
    </location>
</feature>
<keyword evidence="1" id="KW-0472">Membrane</keyword>